<keyword evidence="3" id="KW-1185">Reference proteome</keyword>
<dbReference type="PANTHER" id="PTHR33797">
    <property type="entry name" value="ORGANIC HYDROPEROXIDE RESISTANCE PROTEIN-LIKE"/>
    <property type="match status" value="1"/>
</dbReference>
<dbReference type="InterPro" id="IPR019953">
    <property type="entry name" value="OHR"/>
</dbReference>
<evidence type="ECO:0000313" key="3">
    <source>
        <dbReference type="Proteomes" id="UP000531251"/>
    </source>
</evidence>
<protein>
    <submittedName>
        <fullName evidence="2">Ohr subfamily peroxiredoxin</fullName>
    </submittedName>
</protein>
<reference evidence="2 3" key="1">
    <citation type="submission" date="2020-03" db="EMBL/GenBank/DDBJ databases">
        <title>Genomic Encyclopedia of Type Strains, Phase IV (KMG-IV): sequencing the most valuable type-strain genomes for metagenomic binning, comparative biology and taxonomic classification.</title>
        <authorList>
            <person name="Goeker M."/>
        </authorList>
    </citation>
    <scope>NUCLEOTIDE SEQUENCE [LARGE SCALE GENOMIC DNA]</scope>
    <source>
        <strain evidence="2 3">DSM 7225</strain>
    </source>
</reference>
<dbReference type="InterPro" id="IPR015946">
    <property type="entry name" value="KH_dom-like_a/b"/>
</dbReference>
<organism evidence="2 3">
    <name type="scientific">Sphingomonas trueperi</name>
    <dbReference type="NCBI Taxonomy" id="53317"/>
    <lineage>
        <taxon>Bacteria</taxon>
        <taxon>Pseudomonadati</taxon>
        <taxon>Pseudomonadota</taxon>
        <taxon>Alphaproteobacteria</taxon>
        <taxon>Sphingomonadales</taxon>
        <taxon>Sphingomonadaceae</taxon>
        <taxon>Sphingomonas</taxon>
    </lineage>
</organism>
<sequence length="139" mass="14328">MDMLYQTSARAAGGEEGVLTIADAGLTLRISAPPALGGSGEGINPEQLLASGYATCFLRALRTVARRRKVALPVDSSVEAVLGIGLRQDAIGFDLSVALSVTLPGLPEQLAGSLIEEAGDICPLSSLARHGHRVQLPIA</sequence>
<gene>
    <name evidence="2" type="ORF">GGR89_002518</name>
</gene>
<dbReference type="NCBIfam" id="TIGR03561">
    <property type="entry name" value="organ_hyd_perox"/>
    <property type="match status" value="1"/>
</dbReference>
<comment type="caution">
    <text evidence="2">The sequence shown here is derived from an EMBL/GenBank/DDBJ whole genome shotgun (WGS) entry which is preliminary data.</text>
</comment>
<dbReference type="Gene3D" id="2.20.25.10">
    <property type="match status" value="1"/>
</dbReference>
<dbReference type="Pfam" id="PF02566">
    <property type="entry name" value="OsmC"/>
    <property type="match status" value="1"/>
</dbReference>
<dbReference type="GO" id="GO:0006979">
    <property type="term" value="P:response to oxidative stress"/>
    <property type="evidence" value="ECO:0007669"/>
    <property type="project" value="InterPro"/>
</dbReference>
<proteinExistence type="inferred from homology"/>
<dbReference type="Proteomes" id="UP000531251">
    <property type="component" value="Unassembled WGS sequence"/>
</dbReference>
<dbReference type="RefSeq" id="WP_125976748.1">
    <property type="nucleotide sequence ID" value="NZ_BAAADY010000003.1"/>
</dbReference>
<accession>A0A7X5Y030</accession>
<dbReference type="EMBL" id="JAATJB010000007">
    <property type="protein sequence ID" value="NJB98187.1"/>
    <property type="molecule type" value="Genomic_DNA"/>
</dbReference>
<dbReference type="SUPFAM" id="SSF82784">
    <property type="entry name" value="OsmC-like"/>
    <property type="match status" value="1"/>
</dbReference>
<dbReference type="AlphaFoldDB" id="A0A7X5Y030"/>
<evidence type="ECO:0000313" key="2">
    <source>
        <dbReference type="EMBL" id="NJB98187.1"/>
    </source>
</evidence>
<dbReference type="PANTHER" id="PTHR33797:SF2">
    <property type="entry name" value="ORGANIC HYDROPEROXIDE RESISTANCE PROTEIN-LIKE"/>
    <property type="match status" value="1"/>
</dbReference>
<evidence type="ECO:0000256" key="1">
    <source>
        <dbReference type="ARBA" id="ARBA00007378"/>
    </source>
</evidence>
<dbReference type="InterPro" id="IPR036102">
    <property type="entry name" value="OsmC/Ohrsf"/>
</dbReference>
<name>A0A7X5Y030_9SPHN</name>
<dbReference type="InterPro" id="IPR003718">
    <property type="entry name" value="OsmC/Ohr_fam"/>
</dbReference>
<dbReference type="Gene3D" id="3.30.300.20">
    <property type="match status" value="1"/>
</dbReference>
<comment type="similarity">
    <text evidence="1">Belongs to the OsmC/Ohr family.</text>
</comment>